<dbReference type="GO" id="GO:0035999">
    <property type="term" value="P:tetrahydrofolate interconversion"/>
    <property type="evidence" value="ECO:0007669"/>
    <property type="project" value="TreeGrafter"/>
</dbReference>
<dbReference type="PANTHER" id="PTHR23407:SF1">
    <property type="entry name" value="5-FORMYLTETRAHYDROFOLATE CYCLO-LIGASE"/>
    <property type="match status" value="1"/>
</dbReference>
<feature type="binding site" evidence="4">
    <location>
        <position position="54"/>
    </location>
    <ligand>
        <name>substrate</name>
    </ligand>
</feature>
<gene>
    <name evidence="6" type="ORF">GGR05_000515</name>
</gene>
<keyword evidence="2 4" id="KW-0547">Nucleotide-binding</keyword>
<name>A0A7W6BQZ0_9HYPH</name>
<keyword evidence="5" id="KW-0479">Metal-binding</keyword>
<feature type="binding site" evidence="4">
    <location>
        <begin position="132"/>
        <end position="140"/>
    </location>
    <ligand>
        <name>ATP</name>
        <dbReference type="ChEBI" id="CHEBI:30616"/>
    </ligand>
</feature>
<comment type="catalytic activity">
    <reaction evidence="5">
        <text>(6S)-5-formyl-5,6,7,8-tetrahydrofolate + ATP = (6R)-5,10-methenyltetrahydrofolate + ADP + phosphate</text>
        <dbReference type="Rhea" id="RHEA:10488"/>
        <dbReference type="ChEBI" id="CHEBI:30616"/>
        <dbReference type="ChEBI" id="CHEBI:43474"/>
        <dbReference type="ChEBI" id="CHEBI:57455"/>
        <dbReference type="ChEBI" id="CHEBI:57457"/>
        <dbReference type="ChEBI" id="CHEBI:456216"/>
        <dbReference type="EC" id="6.3.3.2"/>
    </reaction>
</comment>
<organism evidence="6 7">
    <name type="scientific">Aureimonas phyllosphaerae</name>
    <dbReference type="NCBI Taxonomy" id="1166078"/>
    <lineage>
        <taxon>Bacteria</taxon>
        <taxon>Pseudomonadati</taxon>
        <taxon>Pseudomonadota</taxon>
        <taxon>Alphaproteobacteria</taxon>
        <taxon>Hyphomicrobiales</taxon>
        <taxon>Aurantimonadaceae</taxon>
        <taxon>Aureimonas</taxon>
    </lineage>
</organism>
<dbReference type="Gene3D" id="3.40.50.10420">
    <property type="entry name" value="NagB/RpiA/CoA transferase-like"/>
    <property type="match status" value="1"/>
</dbReference>
<dbReference type="SUPFAM" id="SSF100950">
    <property type="entry name" value="NagB/RpiA/CoA transferase-like"/>
    <property type="match status" value="1"/>
</dbReference>
<dbReference type="GO" id="GO:0046872">
    <property type="term" value="F:metal ion binding"/>
    <property type="evidence" value="ECO:0007669"/>
    <property type="project" value="UniProtKB-KW"/>
</dbReference>
<dbReference type="AlphaFoldDB" id="A0A7W6BQZ0"/>
<comment type="caution">
    <text evidence="6">The sequence shown here is derived from an EMBL/GenBank/DDBJ whole genome shotgun (WGS) entry which is preliminary data.</text>
</comment>
<protein>
    <recommendedName>
        <fullName evidence="5">5-formyltetrahydrofolate cyclo-ligase</fullName>
        <ecNumber evidence="5">6.3.3.2</ecNumber>
    </recommendedName>
</protein>
<dbReference type="EMBL" id="JACIDO010000001">
    <property type="protein sequence ID" value="MBB3934404.1"/>
    <property type="molecule type" value="Genomic_DNA"/>
</dbReference>
<evidence type="ECO:0000256" key="5">
    <source>
        <dbReference type="RuleBase" id="RU361279"/>
    </source>
</evidence>
<dbReference type="Proteomes" id="UP000531216">
    <property type="component" value="Unassembled WGS sequence"/>
</dbReference>
<keyword evidence="7" id="KW-1185">Reference proteome</keyword>
<sequence length="197" mass="21136">MSDIAAAKADLRRMARARREALTPGARIEAAFALAEHVARDTLFETVDVVGAYLPIGSEIDPRPAMMALADRRLRLAAPAIVNGDLEFRELLRDGELVAQGHGTVAPGAAARVLAPDVLLVPLLAFDRRGARIGYGRGFYDRAIARLLAVKPGLVTIGLAFDAQEVAEVPVEPHDRFLDRILTESGVRVPSATASPR</sequence>
<dbReference type="PIRSF" id="PIRSF006806">
    <property type="entry name" value="FTHF_cligase"/>
    <property type="match status" value="1"/>
</dbReference>
<evidence type="ECO:0000256" key="4">
    <source>
        <dbReference type="PIRSR" id="PIRSR006806-1"/>
    </source>
</evidence>
<accession>A0A7W6BQZ0</accession>
<evidence type="ECO:0000313" key="7">
    <source>
        <dbReference type="Proteomes" id="UP000531216"/>
    </source>
</evidence>
<dbReference type="InterPro" id="IPR024185">
    <property type="entry name" value="FTHF_cligase-like_sf"/>
</dbReference>
<dbReference type="NCBIfam" id="TIGR02727">
    <property type="entry name" value="MTHFS_bact"/>
    <property type="match status" value="1"/>
</dbReference>
<keyword evidence="5" id="KW-0460">Magnesium</keyword>
<proteinExistence type="inferred from homology"/>
<dbReference type="InterPro" id="IPR002698">
    <property type="entry name" value="FTHF_cligase"/>
</dbReference>
<dbReference type="GO" id="GO:0009396">
    <property type="term" value="P:folic acid-containing compound biosynthetic process"/>
    <property type="evidence" value="ECO:0007669"/>
    <property type="project" value="TreeGrafter"/>
</dbReference>
<dbReference type="InterPro" id="IPR037171">
    <property type="entry name" value="NagB/RpiA_transferase-like"/>
</dbReference>
<evidence type="ECO:0000256" key="3">
    <source>
        <dbReference type="ARBA" id="ARBA00022840"/>
    </source>
</evidence>
<keyword evidence="3 4" id="KW-0067">ATP-binding</keyword>
<dbReference type="OrthoDB" id="9801938at2"/>
<dbReference type="GO" id="GO:0005524">
    <property type="term" value="F:ATP binding"/>
    <property type="evidence" value="ECO:0007669"/>
    <property type="project" value="UniProtKB-KW"/>
</dbReference>
<dbReference type="GO" id="GO:0030272">
    <property type="term" value="F:5-formyltetrahydrofolate cyclo-ligase activity"/>
    <property type="evidence" value="ECO:0007669"/>
    <property type="project" value="UniProtKB-EC"/>
</dbReference>
<keyword evidence="6" id="KW-0436">Ligase</keyword>
<comment type="cofactor">
    <cofactor evidence="5">
        <name>Mg(2+)</name>
        <dbReference type="ChEBI" id="CHEBI:18420"/>
    </cofactor>
</comment>
<dbReference type="EC" id="6.3.3.2" evidence="5"/>
<dbReference type="PANTHER" id="PTHR23407">
    <property type="entry name" value="ATPASE INHIBITOR/5-FORMYLTETRAHYDROFOLATE CYCLO-LIGASE"/>
    <property type="match status" value="1"/>
</dbReference>
<comment type="similarity">
    <text evidence="1 5">Belongs to the 5-formyltetrahydrofolate cyclo-ligase family.</text>
</comment>
<feature type="binding site" evidence="4">
    <location>
        <begin position="8"/>
        <end position="12"/>
    </location>
    <ligand>
        <name>ATP</name>
        <dbReference type="ChEBI" id="CHEBI:30616"/>
    </ligand>
</feature>
<evidence type="ECO:0000313" key="6">
    <source>
        <dbReference type="EMBL" id="MBB3934404.1"/>
    </source>
</evidence>
<dbReference type="RefSeq" id="WP_090958376.1">
    <property type="nucleotide sequence ID" value="NZ_FOOA01000001.1"/>
</dbReference>
<evidence type="ECO:0000256" key="2">
    <source>
        <dbReference type="ARBA" id="ARBA00022741"/>
    </source>
</evidence>
<evidence type="ECO:0000256" key="1">
    <source>
        <dbReference type="ARBA" id="ARBA00010638"/>
    </source>
</evidence>
<feature type="binding site" evidence="4">
    <location>
        <position position="59"/>
    </location>
    <ligand>
        <name>substrate</name>
    </ligand>
</feature>
<reference evidence="6 7" key="1">
    <citation type="submission" date="2020-08" db="EMBL/GenBank/DDBJ databases">
        <title>Genomic Encyclopedia of Type Strains, Phase IV (KMG-IV): sequencing the most valuable type-strain genomes for metagenomic binning, comparative biology and taxonomic classification.</title>
        <authorList>
            <person name="Goeker M."/>
        </authorList>
    </citation>
    <scope>NUCLEOTIDE SEQUENCE [LARGE SCALE GENOMIC DNA]</scope>
    <source>
        <strain evidence="6 7">DSM 25024</strain>
    </source>
</reference>
<dbReference type="Pfam" id="PF01812">
    <property type="entry name" value="5-FTHF_cyc-lig"/>
    <property type="match status" value="1"/>
</dbReference>